<accession>A0A7M7PD53</accession>
<feature type="compositionally biased region" description="Basic and acidic residues" evidence="1">
    <location>
        <begin position="839"/>
        <end position="849"/>
    </location>
</feature>
<dbReference type="KEGG" id="spu:586681"/>
<dbReference type="PANTHER" id="PTHR15682">
    <property type="entry name" value="UNHEALTHY RIBOSOME BIOGENESIS PROTEIN 2 HOMOLOG"/>
    <property type="match status" value="1"/>
</dbReference>
<dbReference type="PANTHER" id="PTHR15682:SF2">
    <property type="entry name" value="UNHEALTHY RIBOSOME BIOGENESIS PROTEIN 2 HOMOLOG"/>
    <property type="match status" value="1"/>
</dbReference>
<dbReference type="OMA" id="DYNHYHK"/>
<dbReference type="InterPro" id="IPR052609">
    <property type="entry name" value="Ribosome_Biogenesis_Reg"/>
</dbReference>
<dbReference type="Proteomes" id="UP000007110">
    <property type="component" value="Unassembled WGS sequence"/>
</dbReference>
<reference evidence="3" key="2">
    <citation type="submission" date="2021-01" db="UniProtKB">
        <authorList>
            <consortium name="EnsemblMetazoa"/>
        </authorList>
    </citation>
    <scope>IDENTIFICATION</scope>
</reference>
<feature type="domain" description="Nucleolar 27S pre-rRNA processing Urb2/Npa2 C-terminal" evidence="2">
    <location>
        <begin position="1320"/>
        <end position="1514"/>
    </location>
</feature>
<organism evidence="3 4">
    <name type="scientific">Strongylocentrotus purpuratus</name>
    <name type="common">Purple sea urchin</name>
    <dbReference type="NCBI Taxonomy" id="7668"/>
    <lineage>
        <taxon>Eukaryota</taxon>
        <taxon>Metazoa</taxon>
        <taxon>Echinodermata</taxon>
        <taxon>Eleutherozoa</taxon>
        <taxon>Echinozoa</taxon>
        <taxon>Echinoidea</taxon>
        <taxon>Euechinoidea</taxon>
        <taxon>Echinacea</taxon>
        <taxon>Camarodonta</taxon>
        <taxon>Echinidea</taxon>
        <taxon>Strongylocentrotidae</taxon>
        <taxon>Strongylocentrotus</taxon>
    </lineage>
</organism>
<keyword evidence="4" id="KW-1185">Reference proteome</keyword>
<feature type="region of interest" description="Disordered" evidence="1">
    <location>
        <begin position="833"/>
        <end position="861"/>
    </location>
</feature>
<evidence type="ECO:0000313" key="4">
    <source>
        <dbReference type="Proteomes" id="UP000007110"/>
    </source>
</evidence>
<dbReference type="OrthoDB" id="160374at2759"/>
<evidence type="ECO:0000259" key="2">
    <source>
        <dbReference type="Pfam" id="PF10441"/>
    </source>
</evidence>
<protein>
    <recommendedName>
        <fullName evidence="2">Nucleolar 27S pre-rRNA processing Urb2/Npa2 C-terminal domain-containing protein</fullName>
    </recommendedName>
</protein>
<dbReference type="InParanoid" id="A0A7M7PD53"/>
<sequence length="1516" mass="168687">MAAYYAGLHKRLKDNSVPIADRVKLARFGWVSNHCFLPNKHQVLLDWVSFRLVNSEKDGTSDADEQSLWLFLHDALKSQEMASIQREGKPICLRGNLCSALLSTLLKDDVSDIVIGCCDMILTNGKLRFVQNTKFESLIAMTVALIEMASKQLEENVCLDEHGQILRVMGKALAKSANFLQQQQNGKKAYGLTSEHLILPCLNLYSILSSRRHGNNELCVASLNALTSSVRSLLFSRNMAEAYKMYLMAEEGDKQKKDGRVRADVVDKFMDFLQSKSGEANTACGLPVIYSAFLTSFKPSPDLTFAMLQKMCSLMDFKTNDQPSGSYDDASWDRKLCTMEALLKLATSHKCYAVVEEETERTKKMEWFKEIVSHLMANKRLHPSWYGCLDIIFSLDHNILATRMQEVWPCLLATNVNDASMAIPIQEQDAAAKVGESRDAFLRSVMETYTKLRQIDRLTKVLLSSILTKKEFSSSIQLPASFLTSFGAAVESLTPGSTVALWDIILSDIMTNHLPAVLHHVSQSSVDPPPAKKKRKENKQVAGINGDAVTRFEAAATVLHTFLMNSKMADAAEVGQVKGQVMKLFDMMADDVLKPLLAIFSHENQSLAFSTLLLCYGWGELHLMLRQHTNLMERVSLPTLNTPMKNGDVHYLHTYSHASDWLRVMSPSDAEGNEKLCFLKHQLLWQQARGLVLLGNLEESSVKESLTSCISQALELSVERSEWNSARWDGLIGHVTRSNIYTALLTSLLRQSLTLFTFMDESMHSSVASLVCHAVCGSMHSEDNANEHSACTVRNAALGFLDSEACRESRSMQNAVVNAVADQLNELNKSLEVANASSSKKDGKKDAHSKGKKQSRAIQHSKGNQMLSVEDNFKTGVNLLEVLKHLPLLHLSASNRVNCMLGLVSLDTKTVTCVETMTLAGRQRSCDLVELSTEVRRLLTAILKGVQQGDEVLRNEELNTWFFSFLSKLGNLLSQEDSRLATTPEYKEVSKGLISLWLKKATWSGDSVMMFHKYLKSFHQHIVKCLQKLKSSKKPASLPGVSTVLSIVVTLLNQIALACRHKTADAESKELLVLTSEVSSSVFQLLGQILAPTSRQDSNHQLTDVLRSARTLLLSFESTQKLNRRGKEEEDNKDKEETDKSSSRDGCGPNTSHSPHFTTCYQRALSIFSADLKTDDDSDDALVGSSMEYLESHCSIIRDPLESRAVWSQLHTSLAKVSSKCHSSIKKQLEDLLIITLGVMETDDLNAELQQMLTSMTLADESANMIGVLQAWQLLPSAMLSNESYMLVMEMVPQVMKKCQTLLHGSVQMQPLEGTLIVAILTTVAKFVSQGKDLLSAEHAIPTMHLCLMVPWDDIPASHFPSCFAAAFRILNDLMMCYSGPVLKAVSAYISCVNRLLSALVERCSQQTTETMKVTDQQLITCAENMQRLLSLIASLKGDISQYGIYLIADYISGLQKTTLPSQVKTPLVGGVYKIVDVCDEKTLSLLNVTLPVSLKEIFRSFYVDYKKHHKYTGHV</sequence>
<feature type="region of interest" description="Disordered" evidence="1">
    <location>
        <begin position="1123"/>
        <end position="1153"/>
    </location>
</feature>
<name>A0A7M7PD53_STRPU</name>
<evidence type="ECO:0000256" key="1">
    <source>
        <dbReference type="SAM" id="MobiDB-lite"/>
    </source>
</evidence>
<dbReference type="FunCoup" id="A0A7M7PD53">
    <property type="interactions" value="869"/>
</dbReference>
<feature type="compositionally biased region" description="Basic and acidic residues" evidence="1">
    <location>
        <begin position="1125"/>
        <end position="1143"/>
    </location>
</feature>
<dbReference type="Pfam" id="PF10441">
    <property type="entry name" value="Urb2"/>
    <property type="match status" value="1"/>
</dbReference>
<evidence type="ECO:0000313" key="3">
    <source>
        <dbReference type="EnsemblMetazoa" id="XP_030848621"/>
    </source>
</evidence>
<dbReference type="GO" id="GO:0042254">
    <property type="term" value="P:ribosome biogenesis"/>
    <property type="evidence" value="ECO:0000318"/>
    <property type="project" value="GO_Central"/>
</dbReference>
<dbReference type="GO" id="GO:0005730">
    <property type="term" value="C:nucleolus"/>
    <property type="evidence" value="ECO:0000318"/>
    <property type="project" value="GO_Central"/>
</dbReference>
<dbReference type="EnsemblMetazoa" id="XM_030992761">
    <property type="protein sequence ID" value="XP_030848621"/>
    <property type="gene ID" value="LOC586681"/>
</dbReference>
<dbReference type="InterPro" id="IPR018849">
    <property type="entry name" value="Urb2/Npa2_C"/>
</dbReference>
<reference evidence="4" key="1">
    <citation type="submission" date="2015-02" db="EMBL/GenBank/DDBJ databases">
        <title>Genome sequencing for Strongylocentrotus purpuratus.</title>
        <authorList>
            <person name="Murali S."/>
            <person name="Liu Y."/>
            <person name="Vee V."/>
            <person name="English A."/>
            <person name="Wang M."/>
            <person name="Skinner E."/>
            <person name="Han Y."/>
            <person name="Muzny D.M."/>
            <person name="Worley K.C."/>
            <person name="Gibbs R.A."/>
        </authorList>
    </citation>
    <scope>NUCLEOTIDE SEQUENCE</scope>
</reference>
<proteinExistence type="predicted"/>
<dbReference type="GeneID" id="586681"/>
<dbReference type="RefSeq" id="XP_030848621.1">
    <property type="nucleotide sequence ID" value="XM_030992761.1"/>
</dbReference>